<reference evidence="3 4" key="1">
    <citation type="journal article" date="2009" name="Infect. Immun.">
        <title>Comparative genomics reveal extensive transposon-mediated genomic plasticity and diversity among potential effector proteins within the genus Coxiella.</title>
        <authorList>
            <person name="Beare P.A."/>
            <person name="Unsworth N."/>
            <person name="Andoh M."/>
            <person name="Voth D.E."/>
            <person name="Omsland A."/>
            <person name="Gilk S.D."/>
            <person name="Williams K.P."/>
            <person name="Sobral B.W."/>
            <person name="Kupko J.J.III."/>
            <person name="Porcella S.F."/>
            <person name="Samuel J.E."/>
            <person name="Heinzen R.A."/>
        </authorList>
    </citation>
    <scope>NUCLEOTIDE SEQUENCE [LARGE SCALE GENOMIC DNA]</scope>
    <source>
        <strain evidence="3 4">Dugway 5J108-111</strain>
    </source>
</reference>
<dbReference type="PANTHER" id="PTHR38693">
    <property type="entry name" value="UBIQUINONE BIOSYNTHESIS PROTEIN UBIJ"/>
    <property type="match status" value="1"/>
</dbReference>
<dbReference type="UniPathway" id="UPA00232"/>
<dbReference type="AlphaFoldDB" id="A9KD76"/>
<dbReference type="Proteomes" id="UP000008555">
    <property type="component" value="Chromosome"/>
</dbReference>
<organism evidence="3 4">
    <name type="scientific">Coxiella burnetii (strain Dugway 5J108-111)</name>
    <dbReference type="NCBI Taxonomy" id="434922"/>
    <lineage>
        <taxon>Bacteria</taxon>
        <taxon>Pseudomonadati</taxon>
        <taxon>Pseudomonadota</taxon>
        <taxon>Gammaproteobacteria</taxon>
        <taxon>Legionellales</taxon>
        <taxon>Coxiellaceae</taxon>
        <taxon>Coxiella</taxon>
    </lineage>
</organism>
<comment type="subcellular location">
    <subcellularLocation>
        <location evidence="1">Cytoplasm</location>
    </subcellularLocation>
</comment>
<gene>
    <name evidence="1" type="primary">ubiJ</name>
    <name evidence="3" type="ordered locus">CBUD_2119</name>
</gene>
<feature type="domain" description="SCP2" evidence="2">
    <location>
        <begin position="14"/>
        <end position="110"/>
    </location>
</feature>
<dbReference type="GO" id="GO:0006744">
    <property type="term" value="P:ubiquinone biosynthetic process"/>
    <property type="evidence" value="ECO:0007669"/>
    <property type="project" value="UniProtKB-UniRule"/>
</dbReference>
<dbReference type="InterPro" id="IPR036527">
    <property type="entry name" value="SCP2_sterol-bd_dom_sf"/>
</dbReference>
<dbReference type="HAMAP" id="MF_02215">
    <property type="entry name" value="UbiJ"/>
    <property type="match status" value="1"/>
</dbReference>
<comment type="pathway">
    <text evidence="1">Cofactor biosynthesis; ubiquinone biosynthesis.</text>
</comment>
<evidence type="ECO:0000313" key="3">
    <source>
        <dbReference type="EMBL" id="ABS76991.1"/>
    </source>
</evidence>
<keyword evidence="1" id="KW-0831">Ubiquinone biosynthesis</keyword>
<dbReference type="KEGG" id="cbd:CBUD_2119"/>
<evidence type="ECO:0000259" key="2">
    <source>
        <dbReference type="Pfam" id="PF02036"/>
    </source>
</evidence>
<dbReference type="SUPFAM" id="SSF55718">
    <property type="entry name" value="SCP-like"/>
    <property type="match status" value="1"/>
</dbReference>
<dbReference type="PANTHER" id="PTHR38693:SF1">
    <property type="entry name" value="UBIQUINONE BIOSYNTHESIS ACCESSORY FACTOR UBIJ"/>
    <property type="match status" value="1"/>
</dbReference>
<proteinExistence type="inferred from homology"/>
<accession>A9KD76</accession>
<sequence length="204" mass="22611">MMTLALSGLEKALNGYIRLDPDTVQQLSNLENKRIKIQISDWNIEFFIIPHKNGVQLSTSTNAEADTIISGSLFGLCRAGCAKGESSALFKNSIEISGDTEVGEKVRSIMANMDIDWEEHLSKMTGDIIAHQIGAGVRRTINFGKSAATLIRENLKDYLQAESQLVPTMDEVNSFIKSVTHLHHAVERAEIRIQRLLSKRKSSA</sequence>
<dbReference type="EMBL" id="CP000733">
    <property type="protein sequence ID" value="ABS76991.1"/>
    <property type="molecule type" value="Genomic_DNA"/>
</dbReference>
<dbReference type="InterPro" id="IPR038989">
    <property type="entry name" value="UbiJ"/>
</dbReference>
<dbReference type="HOGENOM" id="CLU_100130_2_0_6"/>
<name>A9KD76_COXBN</name>
<evidence type="ECO:0000256" key="1">
    <source>
        <dbReference type="HAMAP-Rule" id="MF_02215"/>
    </source>
</evidence>
<comment type="function">
    <text evidence="1">Required for ubiquinone (coenzyme Q) biosynthesis. Binds hydrophobic ubiquinone biosynthetic intermediates via its SCP2 domain and is essential for the stability of the Ubi complex. May constitute a docking platform where Ubi enzymes assemble and access their SCP2-bound polyprenyl substrates.</text>
</comment>
<dbReference type="GO" id="GO:0005737">
    <property type="term" value="C:cytoplasm"/>
    <property type="evidence" value="ECO:0007669"/>
    <property type="project" value="UniProtKB-SubCell"/>
</dbReference>
<comment type="similarity">
    <text evidence="1">Belongs to the UbiJ family.</text>
</comment>
<dbReference type="RefSeq" id="WP_011997429.1">
    <property type="nucleotide sequence ID" value="NC_009727.1"/>
</dbReference>
<protein>
    <recommendedName>
        <fullName evidence="1">Ubiquinone biosynthesis accessory factor UbiJ</fullName>
    </recommendedName>
</protein>
<dbReference type="InterPro" id="IPR003033">
    <property type="entry name" value="SCP2_sterol-bd_dom"/>
</dbReference>
<keyword evidence="1" id="KW-0963">Cytoplasm</keyword>
<evidence type="ECO:0000313" key="4">
    <source>
        <dbReference type="Proteomes" id="UP000008555"/>
    </source>
</evidence>
<dbReference type="Pfam" id="PF02036">
    <property type="entry name" value="SCP2"/>
    <property type="match status" value="1"/>
</dbReference>